<reference evidence="2 3" key="1">
    <citation type="submission" date="2016-10" db="EMBL/GenBank/DDBJ databases">
        <authorList>
            <person name="de Groot N.N."/>
        </authorList>
    </citation>
    <scope>NUCLEOTIDE SEQUENCE [LARGE SCALE GENOMIC DNA]</scope>
    <source>
        <strain evidence="2 3">DSM 22274</strain>
    </source>
</reference>
<keyword evidence="1" id="KW-0812">Transmembrane</keyword>
<accession>A0A1H5KN97</accession>
<sequence length="70" mass="7247">MLKLYVTMQSMFIAGTDRLRGDNEKGATAVEYGIMVALIAVVIIVAVTTIGTTLLGKFNAVITGLGGTVG</sequence>
<dbReference type="AlphaFoldDB" id="A0A1H5KN97"/>
<name>A0A1H5KN97_9MICC</name>
<dbReference type="EMBL" id="FNTV01000001">
    <property type="protein sequence ID" value="SEE65561.1"/>
    <property type="molecule type" value="Genomic_DNA"/>
</dbReference>
<feature type="transmembrane region" description="Helical" evidence="1">
    <location>
        <begin position="32"/>
        <end position="55"/>
    </location>
</feature>
<evidence type="ECO:0000313" key="3">
    <source>
        <dbReference type="Proteomes" id="UP000182725"/>
    </source>
</evidence>
<keyword evidence="1" id="KW-0472">Membrane</keyword>
<dbReference type="RefSeq" id="WP_074711556.1">
    <property type="nucleotide sequence ID" value="NZ_FNTV01000001.1"/>
</dbReference>
<keyword evidence="1" id="KW-1133">Transmembrane helix</keyword>
<proteinExistence type="predicted"/>
<dbReference type="Pfam" id="PF04964">
    <property type="entry name" value="Flp_Fap"/>
    <property type="match status" value="1"/>
</dbReference>
<organism evidence="2 3">
    <name type="scientific">Arthrobacter alpinus</name>
    <dbReference type="NCBI Taxonomy" id="656366"/>
    <lineage>
        <taxon>Bacteria</taxon>
        <taxon>Bacillati</taxon>
        <taxon>Actinomycetota</taxon>
        <taxon>Actinomycetes</taxon>
        <taxon>Micrococcales</taxon>
        <taxon>Micrococcaceae</taxon>
        <taxon>Arthrobacter</taxon>
    </lineage>
</organism>
<dbReference type="Proteomes" id="UP000182725">
    <property type="component" value="Unassembled WGS sequence"/>
</dbReference>
<evidence type="ECO:0000256" key="1">
    <source>
        <dbReference type="SAM" id="Phobius"/>
    </source>
</evidence>
<gene>
    <name evidence="2" type="ORF">SAMN04489740_2068</name>
</gene>
<dbReference type="InterPro" id="IPR007047">
    <property type="entry name" value="Flp_Fap"/>
</dbReference>
<evidence type="ECO:0000313" key="2">
    <source>
        <dbReference type="EMBL" id="SEE65561.1"/>
    </source>
</evidence>
<protein>
    <submittedName>
        <fullName evidence="2">Pilus assembly protein Flp/PilA</fullName>
    </submittedName>
</protein>